<dbReference type="InterPro" id="IPR051785">
    <property type="entry name" value="MMCE/EMCE_epimerase"/>
</dbReference>
<gene>
    <name evidence="3" type="ORF">BO78DRAFT_387694</name>
</gene>
<keyword evidence="1" id="KW-0479">Metal-binding</keyword>
<dbReference type="PANTHER" id="PTHR43048:SF3">
    <property type="entry name" value="METHYLMALONYL-COA EPIMERASE, MITOCHONDRIAL"/>
    <property type="match status" value="1"/>
</dbReference>
<dbReference type="EMBL" id="KZ826358">
    <property type="protein sequence ID" value="PYI05431.1"/>
    <property type="molecule type" value="Genomic_DNA"/>
</dbReference>
<dbReference type="GO" id="GO:0004493">
    <property type="term" value="F:methylmalonyl-CoA epimerase activity"/>
    <property type="evidence" value="ECO:0007669"/>
    <property type="project" value="TreeGrafter"/>
</dbReference>
<feature type="domain" description="VOC" evidence="2">
    <location>
        <begin position="48"/>
        <end position="155"/>
    </location>
</feature>
<reference evidence="3 4" key="1">
    <citation type="submission" date="2018-02" db="EMBL/GenBank/DDBJ databases">
        <title>The genomes of Aspergillus section Nigri reveals drivers in fungal speciation.</title>
        <authorList>
            <consortium name="DOE Joint Genome Institute"/>
            <person name="Vesth T.C."/>
            <person name="Nybo J."/>
            <person name="Theobald S."/>
            <person name="Brandl J."/>
            <person name="Frisvad J.C."/>
            <person name="Nielsen K.F."/>
            <person name="Lyhne E.K."/>
            <person name="Kogle M.E."/>
            <person name="Kuo A."/>
            <person name="Riley R."/>
            <person name="Clum A."/>
            <person name="Nolan M."/>
            <person name="Lipzen A."/>
            <person name="Salamov A."/>
            <person name="Henrissat B."/>
            <person name="Wiebenga A."/>
            <person name="De vries R.P."/>
            <person name="Grigoriev I.V."/>
            <person name="Mortensen U.H."/>
            <person name="Andersen M.R."/>
            <person name="Baker S.E."/>
        </authorList>
    </citation>
    <scope>NUCLEOTIDE SEQUENCE [LARGE SCALE GENOMIC DNA]</scope>
    <source>
        <strain evidence="3 4">CBS 121057</strain>
    </source>
</reference>
<dbReference type="SUPFAM" id="SSF54593">
    <property type="entry name" value="Glyoxalase/Bleomycin resistance protein/Dihydroxybiphenyl dioxygenase"/>
    <property type="match status" value="1"/>
</dbReference>
<accession>A0A319E610</accession>
<protein>
    <submittedName>
        <fullName evidence="3">Trihydroxytoluene oxygenase</fullName>
    </submittedName>
</protein>
<evidence type="ECO:0000256" key="1">
    <source>
        <dbReference type="ARBA" id="ARBA00022723"/>
    </source>
</evidence>
<dbReference type="GO" id="GO:0005739">
    <property type="term" value="C:mitochondrion"/>
    <property type="evidence" value="ECO:0007669"/>
    <property type="project" value="TreeGrafter"/>
</dbReference>
<dbReference type="GO" id="GO:0046491">
    <property type="term" value="P:L-methylmalonyl-CoA metabolic process"/>
    <property type="evidence" value="ECO:0007669"/>
    <property type="project" value="TreeGrafter"/>
</dbReference>
<name>A0A319E610_ASPSB</name>
<dbReference type="PROSITE" id="PS51819">
    <property type="entry name" value="VOC"/>
    <property type="match status" value="2"/>
</dbReference>
<dbReference type="InterPro" id="IPR037523">
    <property type="entry name" value="VOC_core"/>
</dbReference>
<dbReference type="InterPro" id="IPR004360">
    <property type="entry name" value="Glyas_Fos-R_dOase_dom"/>
</dbReference>
<sequence length="358" mass="40573">MAINNDRLLPNTGAALPDYQAVGPERQDQAAWKKSMGIDPESQIRLAKLAHMRYQHPDLDAITTFLQHFGMEIAKRTENDIWYRGYGPDQYVYYARQGPKRFLGAAYVVESRQDLERGAALPSAGKIEPMEDAPGGGFILTVTDPEGFPMCLIHGQQPREHGPYPPRLLYNYEVEKPRARHFTRFTPGPAAVHKLGHYGLCVRDFTSQLNFYTKHFNIVPSDFLYLDNNNNNDDGPKTTVAVFAHLDRGTDLVDHHTFFMSTNPTSHVHHCSFEVHDYDTQQLGHQWLAQQNYTPVWGVGRHILGSQIFDYWWDVSGNMIEHYADGDLVNNQTPIGYGLAGDESLAVWGPDVPKSFLD</sequence>
<dbReference type="FunFam" id="3.10.180.10:FF:000034">
    <property type="entry name" value="Glyoxalase/Bleomycin resistance protein/Dihydroxybiphenyl dioxygenase"/>
    <property type="match status" value="1"/>
</dbReference>
<organism evidence="3 4">
    <name type="scientific">Aspergillus sclerotiicarbonarius (strain CBS 121057 / IBT 28362)</name>
    <dbReference type="NCBI Taxonomy" id="1448318"/>
    <lineage>
        <taxon>Eukaryota</taxon>
        <taxon>Fungi</taxon>
        <taxon>Dikarya</taxon>
        <taxon>Ascomycota</taxon>
        <taxon>Pezizomycotina</taxon>
        <taxon>Eurotiomycetes</taxon>
        <taxon>Eurotiomycetidae</taxon>
        <taxon>Eurotiales</taxon>
        <taxon>Aspergillaceae</taxon>
        <taxon>Aspergillus</taxon>
        <taxon>Aspergillus subgen. Circumdati</taxon>
    </lineage>
</organism>
<dbReference type="GO" id="GO:0046872">
    <property type="term" value="F:metal ion binding"/>
    <property type="evidence" value="ECO:0007669"/>
    <property type="project" value="UniProtKB-KW"/>
</dbReference>
<evidence type="ECO:0000259" key="2">
    <source>
        <dbReference type="PROSITE" id="PS51819"/>
    </source>
</evidence>
<dbReference type="Gene3D" id="3.10.180.10">
    <property type="entry name" value="2,3-Dihydroxybiphenyl 1,2-Dioxygenase, domain 1"/>
    <property type="match status" value="2"/>
</dbReference>
<proteinExistence type="predicted"/>
<dbReference type="FunFam" id="3.10.180.10:FF:000039">
    <property type="entry name" value="Trihydroxytoluene oxygenase (AFU_orthologue AFUA_8G02470)"/>
    <property type="match status" value="1"/>
</dbReference>
<feature type="domain" description="VOC" evidence="2">
    <location>
        <begin position="194"/>
        <end position="325"/>
    </location>
</feature>
<dbReference type="CDD" id="cd07267">
    <property type="entry name" value="THT_Oxygenase_N"/>
    <property type="match status" value="1"/>
</dbReference>
<evidence type="ECO:0000313" key="4">
    <source>
        <dbReference type="Proteomes" id="UP000248423"/>
    </source>
</evidence>
<dbReference type="Proteomes" id="UP000248423">
    <property type="component" value="Unassembled WGS sequence"/>
</dbReference>
<dbReference type="OrthoDB" id="3360610at2759"/>
<dbReference type="VEuPathDB" id="FungiDB:BO78DRAFT_387694"/>
<keyword evidence="4" id="KW-1185">Reference proteome</keyword>
<dbReference type="InterPro" id="IPR029068">
    <property type="entry name" value="Glyas_Bleomycin-R_OHBP_Dase"/>
</dbReference>
<dbReference type="Pfam" id="PF00903">
    <property type="entry name" value="Glyoxalase"/>
    <property type="match status" value="1"/>
</dbReference>
<evidence type="ECO:0000313" key="3">
    <source>
        <dbReference type="EMBL" id="PYI05431.1"/>
    </source>
</evidence>
<dbReference type="AlphaFoldDB" id="A0A319E610"/>
<dbReference type="PANTHER" id="PTHR43048">
    <property type="entry name" value="METHYLMALONYL-COA EPIMERASE"/>
    <property type="match status" value="1"/>
</dbReference>